<dbReference type="AlphaFoldDB" id="A0A8S9LAD6"/>
<gene>
    <name evidence="11" type="ORF">F2Q70_00024985</name>
</gene>
<evidence type="ECO:0000256" key="9">
    <source>
        <dbReference type="SAM" id="Phobius"/>
    </source>
</evidence>
<name>A0A8S9LAD6_BRACR</name>
<keyword evidence="9" id="KW-1133">Transmembrane helix</keyword>
<keyword evidence="9" id="KW-0812">Transmembrane</keyword>
<dbReference type="Gene3D" id="1.10.510.10">
    <property type="entry name" value="Transferase(Phosphotransferase) domain 1"/>
    <property type="match status" value="2"/>
</dbReference>
<comment type="caution">
    <text evidence="11">The sequence shown here is derived from an EMBL/GenBank/DDBJ whole genome shotgun (WGS) entry which is preliminary data.</text>
</comment>
<dbReference type="InterPro" id="IPR000719">
    <property type="entry name" value="Prot_kinase_dom"/>
</dbReference>
<comment type="catalytic activity">
    <reaction evidence="8">
        <text>L-seryl-[protein] + ATP = O-phospho-L-seryl-[protein] + ADP + H(+)</text>
        <dbReference type="Rhea" id="RHEA:17989"/>
        <dbReference type="Rhea" id="RHEA-COMP:9863"/>
        <dbReference type="Rhea" id="RHEA-COMP:11604"/>
        <dbReference type="ChEBI" id="CHEBI:15378"/>
        <dbReference type="ChEBI" id="CHEBI:29999"/>
        <dbReference type="ChEBI" id="CHEBI:30616"/>
        <dbReference type="ChEBI" id="CHEBI:83421"/>
        <dbReference type="ChEBI" id="CHEBI:456216"/>
        <dbReference type="EC" id="2.7.11.1"/>
    </reaction>
</comment>
<evidence type="ECO:0000256" key="5">
    <source>
        <dbReference type="ARBA" id="ARBA00022777"/>
    </source>
</evidence>
<keyword evidence="6" id="KW-0067">ATP-binding</keyword>
<sequence>MFIVGDMVEMILLGNASGTLYGSIASQVGDHDSIVQNTGRLDKCLRKLLKDGSGFEHDFLPIVAAVHIAWILLLVFVLNFRRRSLPQLVAEPTEARSNSFVGTHEYLASEIIKGEGHGAAVDWWTFGNLKFPDSPLVSFQAKDLIRRLVMKNPESRLGSEKGAAEIKRHPFFEGLNWALIRCAIPPELPDIYENGATEATSPKENSNGYLECKAMGDHLEFELF</sequence>
<evidence type="ECO:0000313" key="11">
    <source>
        <dbReference type="EMBL" id="KAF2602503.1"/>
    </source>
</evidence>
<keyword evidence="3" id="KW-0808">Transferase</keyword>
<organism evidence="11">
    <name type="scientific">Brassica cretica</name>
    <name type="common">Mustard</name>
    <dbReference type="NCBI Taxonomy" id="69181"/>
    <lineage>
        <taxon>Eukaryota</taxon>
        <taxon>Viridiplantae</taxon>
        <taxon>Streptophyta</taxon>
        <taxon>Embryophyta</taxon>
        <taxon>Tracheophyta</taxon>
        <taxon>Spermatophyta</taxon>
        <taxon>Magnoliopsida</taxon>
        <taxon>eudicotyledons</taxon>
        <taxon>Gunneridae</taxon>
        <taxon>Pentapetalae</taxon>
        <taxon>rosids</taxon>
        <taxon>malvids</taxon>
        <taxon>Brassicales</taxon>
        <taxon>Brassicaceae</taxon>
        <taxon>Brassiceae</taxon>
        <taxon>Brassica</taxon>
    </lineage>
</organism>
<evidence type="ECO:0000256" key="2">
    <source>
        <dbReference type="ARBA" id="ARBA00022527"/>
    </source>
</evidence>
<keyword evidence="9" id="KW-0472">Membrane</keyword>
<dbReference type="Gene3D" id="3.30.200.20">
    <property type="entry name" value="Phosphorylase Kinase, domain 1"/>
    <property type="match status" value="1"/>
</dbReference>
<dbReference type="EC" id="2.7.11.1" evidence="1"/>
<proteinExistence type="predicted"/>
<keyword evidence="2" id="KW-0723">Serine/threonine-protein kinase</keyword>
<reference evidence="11" key="1">
    <citation type="submission" date="2019-12" db="EMBL/GenBank/DDBJ databases">
        <title>Genome sequencing and annotation of Brassica cretica.</title>
        <authorList>
            <person name="Studholme D.J."/>
            <person name="Sarris P.F."/>
        </authorList>
    </citation>
    <scope>NUCLEOTIDE SEQUENCE</scope>
    <source>
        <strain evidence="11">PFS-102/07</strain>
        <tissue evidence="11">Leaf</tissue>
    </source>
</reference>
<evidence type="ECO:0000256" key="7">
    <source>
        <dbReference type="ARBA" id="ARBA00047899"/>
    </source>
</evidence>
<dbReference type="GO" id="GO:0005524">
    <property type="term" value="F:ATP binding"/>
    <property type="evidence" value="ECO:0007669"/>
    <property type="project" value="UniProtKB-KW"/>
</dbReference>
<dbReference type="PROSITE" id="PS50011">
    <property type="entry name" value="PROTEIN_KINASE_DOM"/>
    <property type="match status" value="1"/>
</dbReference>
<evidence type="ECO:0000256" key="3">
    <source>
        <dbReference type="ARBA" id="ARBA00022679"/>
    </source>
</evidence>
<evidence type="ECO:0000256" key="6">
    <source>
        <dbReference type="ARBA" id="ARBA00022840"/>
    </source>
</evidence>
<evidence type="ECO:0000256" key="4">
    <source>
        <dbReference type="ARBA" id="ARBA00022741"/>
    </source>
</evidence>
<dbReference type="SMART" id="SM00220">
    <property type="entry name" value="S_TKc"/>
    <property type="match status" value="1"/>
</dbReference>
<keyword evidence="5" id="KW-0418">Kinase</keyword>
<feature type="transmembrane region" description="Helical" evidence="9">
    <location>
        <begin position="59"/>
        <end position="78"/>
    </location>
</feature>
<dbReference type="SUPFAM" id="SSF56112">
    <property type="entry name" value="Protein kinase-like (PK-like)"/>
    <property type="match status" value="1"/>
</dbReference>
<dbReference type="EMBL" id="QGKY02000094">
    <property type="protein sequence ID" value="KAF2602503.1"/>
    <property type="molecule type" value="Genomic_DNA"/>
</dbReference>
<dbReference type="PANTHER" id="PTHR45637">
    <property type="entry name" value="FLIPPASE KINASE 1-RELATED"/>
    <property type="match status" value="1"/>
</dbReference>
<protein>
    <recommendedName>
        <fullName evidence="1">non-specific serine/threonine protein kinase</fullName>
        <ecNumber evidence="1">2.7.11.1</ecNumber>
    </recommendedName>
</protein>
<dbReference type="InterPro" id="IPR011009">
    <property type="entry name" value="Kinase-like_dom_sf"/>
</dbReference>
<evidence type="ECO:0000256" key="1">
    <source>
        <dbReference type="ARBA" id="ARBA00012513"/>
    </source>
</evidence>
<keyword evidence="4" id="KW-0547">Nucleotide-binding</keyword>
<evidence type="ECO:0000256" key="8">
    <source>
        <dbReference type="ARBA" id="ARBA00048679"/>
    </source>
</evidence>
<comment type="catalytic activity">
    <reaction evidence="7">
        <text>L-threonyl-[protein] + ATP = O-phospho-L-threonyl-[protein] + ADP + H(+)</text>
        <dbReference type="Rhea" id="RHEA:46608"/>
        <dbReference type="Rhea" id="RHEA-COMP:11060"/>
        <dbReference type="Rhea" id="RHEA-COMP:11605"/>
        <dbReference type="ChEBI" id="CHEBI:15378"/>
        <dbReference type="ChEBI" id="CHEBI:30013"/>
        <dbReference type="ChEBI" id="CHEBI:30616"/>
        <dbReference type="ChEBI" id="CHEBI:61977"/>
        <dbReference type="ChEBI" id="CHEBI:456216"/>
        <dbReference type="EC" id="2.7.11.1"/>
    </reaction>
</comment>
<evidence type="ECO:0000259" key="10">
    <source>
        <dbReference type="PROSITE" id="PS50011"/>
    </source>
</evidence>
<accession>A0A8S9LAD6</accession>
<dbReference type="GO" id="GO:0004674">
    <property type="term" value="F:protein serine/threonine kinase activity"/>
    <property type="evidence" value="ECO:0007669"/>
    <property type="project" value="UniProtKB-KW"/>
</dbReference>
<feature type="domain" description="Protein kinase" evidence="10">
    <location>
        <begin position="1"/>
        <end position="172"/>
    </location>
</feature>